<proteinExistence type="inferred from homology"/>
<dbReference type="OrthoDB" id="9791590at2"/>
<dbReference type="PANTHER" id="PTHR30483:SF38">
    <property type="entry name" value="BLR7848 PROTEIN"/>
    <property type="match status" value="1"/>
</dbReference>
<reference evidence="6 7" key="1">
    <citation type="submission" date="2019-09" db="EMBL/GenBank/DDBJ databases">
        <title>Genome sequence of Rhodovastum atsumiense, a diverse member of the Acetobacteraceae family of non-sulfur purple photosynthetic bacteria.</title>
        <authorList>
            <person name="Meyer T."/>
            <person name="Kyndt J."/>
        </authorList>
    </citation>
    <scope>NUCLEOTIDE SEQUENCE [LARGE SCALE GENOMIC DNA]</scope>
    <source>
        <strain evidence="6 7">DSM 21279</strain>
    </source>
</reference>
<dbReference type="InterPro" id="IPR028082">
    <property type="entry name" value="Peripla_BP_I"/>
</dbReference>
<evidence type="ECO:0000313" key="7">
    <source>
        <dbReference type="Proteomes" id="UP000325255"/>
    </source>
</evidence>
<feature type="domain" description="Leucine-binding protein" evidence="5">
    <location>
        <begin position="29"/>
        <end position="344"/>
    </location>
</feature>
<dbReference type="Pfam" id="PF13458">
    <property type="entry name" value="Peripla_BP_6"/>
    <property type="match status" value="1"/>
</dbReference>
<comment type="caution">
    <text evidence="6">The sequence shown here is derived from an EMBL/GenBank/DDBJ whole genome shotgun (WGS) entry which is preliminary data.</text>
</comment>
<feature type="signal peptide" evidence="4">
    <location>
        <begin position="1"/>
        <end position="23"/>
    </location>
</feature>
<evidence type="ECO:0000256" key="2">
    <source>
        <dbReference type="ARBA" id="ARBA00022729"/>
    </source>
</evidence>
<dbReference type="RefSeq" id="WP_150042580.1">
    <property type="nucleotide sequence ID" value="NZ_OW485601.1"/>
</dbReference>
<evidence type="ECO:0000256" key="4">
    <source>
        <dbReference type="SAM" id="SignalP"/>
    </source>
</evidence>
<keyword evidence="3" id="KW-0813">Transport</keyword>
<dbReference type="GO" id="GO:0006865">
    <property type="term" value="P:amino acid transport"/>
    <property type="evidence" value="ECO:0007669"/>
    <property type="project" value="UniProtKB-KW"/>
</dbReference>
<evidence type="ECO:0000313" key="6">
    <source>
        <dbReference type="EMBL" id="KAA5610334.1"/>
    </source>
</evidence>
<dbReference type="EMBL" id="VWPK01000034">
    <property type="protein sequence ID" value="KAA5610334.1"/>
    <property type="molecule type" value="Genomic_DNA"/>
</dbReference>
<dbReference type="PANTHER" id="PTHR30483">
    <property type="entry name" value="LEUCINE-SPECIFIC-BINDING PROTEIN"/>
    <property type="match status" value="1"/>
</dbReference>
<keyword evidence="3" id="KW-0029">Amino-acid transport</keyword>
<dbReference type="Gene3D" id="3.40.50.2300">
    <property type="match status" value="2"/>
</dbReference>
<dbReference type="CDD" id="cd06333">
    <property type="entry name" value="PBP1_ABC_RPA1789-like"/>
    <property type="match status" value="1"/>
</dbReference>
<accession>A0A5M6IPY3</accession>
<gene>
    <name evidence="6" type="ORF">F1189_19690</name>
</gene>
<protein>
    <submittedName>
        <fullName evidence="6">ABC transporter substrate-binding protein</fullName>
    </submittedName>
</protein>
<evidence type="ECO:0000259" key="5">
    <source>
        <dbReference type="Pfam" id="PF13458"/>
    </source>
</evidence>
<keyword evidence="2 4" id="KW-0732">Signal</keyword>
<dbReference type="Proteomes" id="UP000325255">
    <property type="component" value="Unassembled WGS sequence"/>
</dbReference>
<feature type="chain" id="PRO_5024310568" evidence="4">
    <location>
        <begin position="24"/>
        <end position="387"/>
    </location>
</feature>
<comment type="similarity">
    <text evidence="1">Belongs to the leucine-binding protein family.</text>
</comment>
<dbReference type="InterPro" id="IPR028081">
    <property type="entry name" value="Leu-bd"/>
</dbReference>
<dbReference type="AlphaFoldDB" id="A0A5M6IPY3"/>
<organism evidence="6 7">
    <name type="scientific">Rhodovastum atsumiense</name>
    <dbReference type="NCBI Taxonomy" id="504468"/>
    <lineage>
        <taxon>Bacteria</taxon>
        <taxon>Pseudomonadati</taxon>
        <taxon>Pseudomonadota</taxon>
        <taxon>Alphaproteobacteria</taxon>
        <taxon>Acetobacterales</taxon>
        <taxon>Acetobacteraceae</taxon>
        <taxon>Rhodovastum</taxon>
    </lineage>
</organism>
<dbReference type="InterPro" id="IPR051010">
    <property type="entry name" value="BCAA_transport"/>
</dbReference>
<name>A0A5M6IPY3_9PROT</name>
<evidence type="ECO:0000256" key="1">
    <source>
        <dbReference type="ARBA" id="ARBA00010062"/>
    </source>
</evidence>
<sequence>MRKSPAYALAALLVLAASLFASAAARADVTLGVVMSMTGPVSSLGQPYMKGFAAAAAGTPMIAGQKVRVISIDDQSDPSAGARAARKLIEEEHVDVLVGSAGTPVSNAVYSVAAEAGVPMVYTANGAIAGERGAWEVSIPQPMPLVLSAVAQHMKAAGIRSVAFIGFNDAFSDTVLAGLKQNTDPLGIRIVTDERYARNDASVTPQILKMMARRPDAMFTGGSGAPGALPHLALAERGWQGPVYSSHAIINTEFLRLAARAADGVIAPAGPLVVADQLPPGNPLRDAAATFRRLYEQANGDTAINPFAGYAYDSFLVAFDALGRTLATGATPGTPAFRTALRDALVSTRNVVGVQAIYNFRPGERFGVDEQSRVLVTLQNGAWKLRQ</sequence>
<dbReference type="SUPFAM" id="SSF53822">
    <property type="entry name" value="Periplasmic binding protein-like I"/>
    <property type="match status" value="1"/>
</dbReference>
<evidence type="ECO:0000256" key="3">
    <source>
        <dbReference type="ARBA" id="ARBA00022970"/>
    </source>
</evidence>
<keyword evidence="7" id="KW-1185">Reference proteome</keyword>